<gene>
    <name evidence="1" type="ORF">ACFQS1_18595</name>
</gene>
<keyword evidence="2" id="KW-1185">Reference proteome</keyword>
<comment type="caution">
    <text evidence="1">The sequence shown here is derived from an EMBL/GenBank/DDBJ whole genome shotgun (WGS) entry which is preliminary data.</text>
</comment>
<proteinExistence type="predicted"/>
<dbReference type="NCBIfam" id="TIGR04267">
    <property type="entry name" value="mod_HExxH"/>
    <property type="match status" value="1"/>
</dbReference>
<reference evidence="2" key="1">
    <citation type="journal article" date="2019" name="Int. J. Syst. Evol. Microbiol.">
        <title>The Global Catalogue of Microorganisms (GCM) 10K type strain sequencing project: providing services to taxonomists for standard genome sequencing and annotation.</title>
        <authorList>
            <consortium name="The Broad Institute Genomics Platform"/>
            <consortium name="The Broad Institute Genome Sequencing Center for Infectious Disease"/>
            <person name="Wu L."/>
            <person name="Ma J."/>
        </authorList>
    </citation>
    <scope>NUCLEOTIDE SEQUENCE [LARGE SCALE GENOMIC DNA]</scope>
    <source>
        <strain evidence="2">XZYJT-10</strain>
    </source>
</reference>
<sequence length="589" mass="63350">MLLTRHRIKESHLDLLCRGDGSADLTETLWQTEFSRRFLLFHSVVDLLTGRPDLLGPLPPPAASLDLLMAMDASDRASFRDLLMHPQVGSWAAYLLRRAQGLAESPAPMWVDAGVLHALAFVGAVRQGRDWATVLPARDGKAMLPGLGMAVFPGRGAWGAVEAETSGRQVTLRRGAREVRVAADGRSRSGDARWWPLRRLRAGSGPVLAVTIDDIDPYRDLSDPVPPRRLPEAGRRRWASLLTEAWEILCTQHRAAAEAMAGGVVSLVPLADGGGAARSASTGEAFGSVLVSEPGDAVSLAVALVHEFAHIRLGGLLHLLPVTSGGEQETRYAPWRDDPRPLPGLIQGIFAFTNIAAFWRVQAGVSRSPADEFEFALARRQVEQVLREVAGSDALTEVGERLIDGLTGRVAAWRSTSVAEIPARAAELVAAAHRTGWRLRHLSPAKETVDRLVVAWSRGEDAPALDPAYVVAAGEKEWSQARLALARRWVARGDEPLTDRLRALGADDADAALLRGERAAAAAAFTRRLHADPDDLDAWSGLALAAGEPAAVVLREHPALVRAVHRGVPPPGPEPAVLADWLARARMAG</sequence>
<protein>
    <submittedName>
        <fullName evidence="1">HEXXH motif domain-containing protein</fullName>
    </submittedName>
</protein>
<evidence type="ECO:0000313" key="1">
    <source>
        <dbReference type="EMBL" id="MFC7276007.1"/>
    </source>
</evidence>
<accession>A0ABW2HSD4</accession>
<dbReference type="InterPro" id="IPR026337">
    <property type="entry name" value="AKG_HExxH"/>
</dbReference>
<evidence type="ECO:0000313" key="2">
    <source>
        <dbReference type="Proteomes" id="UP001596548"/>
    </source>
</evidence>
<organism evidence="1 2">
    <name type="scientific">Paractinoplanes rhizophilus</name>
    <dbReference type="NCBI Taxonomy" id="1416877"/>
    <lineage>
        <taxon>Bacteria</taxon>
        <taxon>Bacillati</taxon>
        <taxon>Actinomycetota</taxon>
        <taxon>Actinomycetes</taxon>
        <taxon>Micromonosporales</taxon>
        <taxon>Micromonosporaceae</taxon>
        <taxon>Paractinoplanes</taxon>
    </lineage>
</organism>
<dbReference type="EMBL" id="JBHTBJ010000012">
    <property type="protein sequence ID" value="MFC7276007.1"/>
    <property type="molecule type" value="Genomic_DNA"/>
</dbReference>
<dbReference type="Proteomes" id="UP001596548">
    <property type="component" value="Unassembled WGS sequence"/>
</dbReference>
<dbReference type="RefSeq" id="WP_378969798.1">
    <property type="nucleotide sequence ID" value="NZ_JBHTBJ010000012.1"/>
</dbReference>
<name>A0ABW2HSD4_9ACTN</name>